<dbReference type="GO" id="GO:0007165">
    <property type="term" value="P:signal transduction"/>
    <property type="evidence" value="ECO:0007669"/>
    <property type="project" value="InterPro"/>
</dbReference>
<keyword evidence="1" id="KW-1133">Transmembrane helix</keyword>
<dbReference type="EMBL" id="PPGH01000037">
    <property type="protein sequence ID" value="PQJ95190.1"/>
    <property type="molecule type" value="Genomic_DNA"/>
</dbReference>
<evidence type="ECO:0000313" key="4">
    <source>
        <dbReference type="EMBL" id="PQJ95190.1"/>
    </source>
</evidence>
<dbReference type="CDD" id="cd06225">
    <property type="entry name" value="HAMP"/>
    <property type="match status" value="1"/>
</dbReference>
<dbReference type="InterPro" id="IPR003660">
    <property type="entry name" value="HAMP_dom"/>
</dbReference>
<dbReference type="PROSITE" id="PS50112">
    <property type="entry name" value="PAS"/>
    <property type="match status" value="1"/>
</dbReference>
<dbReference type="PANTHER" id="PTHR32089:SF112">
    <property type="entry name" value="LYSOZYME-LIKE PROTEIN-RELATED"/>
    <property type="match status" value="1"/>
</dbReference>
<dbReference type="InterPro" id="IPR035965">
    <property type="entry name" value="PAS-like_dom_sf"/>
</dbReference>
<keyword evidence="1" id="KW-0472">Membrane</keyword>
<organism evidence="4 5">
    <name type="scientific">Chromatium okenii</name>
    <dbReference type="NCBI Taxonomy" id="61644"/>
    <lineage>
        <taxon>Bacteria</taxon>
        <taxon>Pseudomonadati</taxon>
        <taxon>Pseudomonadota</taxon>
        <taxon>Gammaproteobacteria</taxon>
        <taxon>Chromatiales</taxon>
        <taxon>Chromatiaceae</taxon>
        <taxon>Chromatium</taxon>
    </lineage>
</organism>
<sequence length="296" mass="32829">MIGVLFIGVDFTEGLAALKQQLRTFKIGETGYFYVLDAKPGKNYGTLIVHPAKEGQNIAAAKDADGREFIREILEHKDGVIQYPWSNKELNETVPRLKIAAYNQYSNWGWVIGGGAYLEEFSRDATTLRNTTLAVSGLLLLAIGGLLFFVSRQMVARPLLRVVQVFTQIGNGDYSQRIDSNRGDEIGILLRGLDTMQHHLAERTIAEQTASNAMRRITSALDKASTSMMVADQNGALIYVNAAFTQMMQLAENDLRRELPNFNATDLIGRDSMIFIAIQNISAVCWQICAKPTAHP</sequence>
<dbReference type="Proteomes" id="UP000239936">
    <property type="component" value="Unassembled WGS sequence"/>
</dbReference>
<accession>A0A2S7XN81</accession>
<dbReference type="PROSITE" id="PS50885">
    <property type="entry name" value="HAMP"/>
    <property type="match status" value="1"/>
</dbReference>
<dbReference type="InterPro" id="IPR000014">
    <property type="entry name" value="PAS"/>
</dbReference>
<dbReference type="SUPFAM" id="SSF55785">
    <property type="entry name" value="PYP-like sensor domain (PAS domain)"/>
    <property type="match status" value="1"/>
</dbReference>
<name>A0A2S7XN81_9GAMM</name>
<proteinExistence type="predicted"/>
<dbReference type="GO" id="GO:0016020">
    <property type="term" value="C:membrane"/>
    <property type="evidence" value="ECO:0007669"/>
    <property type="project" value="InterPro"/>
</dbReference>
<dbReference type="Gene3D" id="6.10.340.10">
    <property type="match status" value="1"/>
</dbReference>
<dbReference type="Gene3D" id="3.30.450.20">
    <property type="entry name" value="PAS domain"/>
    <property type="match status" value="2"/>
</dbReference>
<gene>
    <name evidence="4" type="ORF">CXB77_12985</name>
</gene>
<protein>
    <recommendedName>
        <fullName evidence="6">HAMP domain-containing protein</fullName>
    </recommendedName>
</protein>
<feature type="domain" description="HAMP" evidence="3">
    <location>
        <begin position="153"/>
        <end position="205"/>
    </location>
</feature>
<dbReference type="InterPro" id="IPR033462">
    <property type="entry name" value="Cache_3-Cache_2"/>
</dbReference>
<dbReference type="PANTHER" id="PTHR32089">
    <property type="entry name" value="METHYL-ACCEPTING CHEMOTAXIS PROTEIN MCPB"/>
    <property type="match status" value="1"/>
</dbReference>
<dbReference type="Pfam" id="PF17201">
    <property type="entry name" value="Cache_3-Cache_2"/>
    <property type="match status" value="1"/>
</dbReference>
<evidence type="ECO:0008006" key="6">
    <source>
        <dbReference type="Google" id="ProtNLM"/>
    </source>
</evidence>
<evidence type="ECO:0000313" key="5">
    <source>
        <dbReference type="Proteomes" id="UP000239936"/>
    </source>
</evidence>
<keyword evidence="5" id="KW-1185">Reference proteome</keyword>
<reference evidence="4 5" key="1">
    <citation type="submission" date="2018-01" db="EMBL/GenBank/DDBJ databases">
        <title>The complete genome sequence of Chromatium okenii LaCa, a purple sulfur bacterium with a turbulent life.</title>
        <authorList>
            <person name="Luedin S.M."/>
            <person name="Liechti N."/>
            <person name="Storelli N."/>
            <person name="Danza F."/>
            <person name="Wittwer M."/>
            <person name="Pothier J.F."/>
            <person name="Tonolla M.A."/>
        </authorList>
    </citation>
    <scope>NUCLEOTIDE SEQUENCE [LARGE SCALE GENOMIC DNA]</scope>
    <source>
        <strain evidence="4 5">LaCa</strain>
    </source>
</reference>
<dbReference type="AlphaFoldDB" id="A0A2S7XN81"/>
<evidence type="ECO:0000259" key="3">
    <source>
        <dbReference type="PROSITE" id="PS50885"/>
    </source>
</evidence>
<comment type="caution">
    <text evidence="4">The sequence shown here is derived from an EMBL/GenBank/DDBJ whole genome shotgun (WGS) entry which is preliminary data.</text>
</comment>
<feature type="domain" description="PAS" evidence="2">
    <location>
        <begin position="213"/>
        <end position="255"/>
    </location>
</feature>
<evidence type="ECO:0000256" key="1">
    <source>
        <dbReference type="SAM" id="Phobius"/>
    </source>
</evidence>
<dbReference type="SMART" id="SM00304">
    <property type="entry name" value="HAMP"/>
    <property type="match status" value="1"/>
</dbReference>
<feature type="transmembrane region" description="Helical" evidence="1">
    <location>
        <begin position="133"/>
        <end position="151"/>
    </location>
</feature>
<evidence type="ECO:0000259" key="2">
    <source>
        <dbReference type="PROSITE" id="PS50112"/>
    </source>
</evidence>
<dbReference type="Pfam" id="PF00672">
    <property type="entry name" value="HAMP"/>
    <property type="match status" value="1"/>
</dbReference>
<dbReference type="SUPFAM" id="SSF158472">
    <property type="entry name" value="HAMP domain-like"/>
    <property type="match status" value="1"/>
</dbReference>
<dbReference type="CDD" id="cd12912">
    <property type="entry name" value="PDC2_MCP_like"/>
    <property type="match status" value="1"/>
</dbReference>
<dbReference type="Pfam" id="PF13188">
    <property type="entry name" value="PAS_8"/>
    <property type="match status" value="1"/>
</dbReference>
<keyword evidence="1" id="KW-0812">Transmembrane</keyword>